<dbReference type="Proteomes" id="UP001482620">
    <property type="component" value="Unassembled WGS sequence"/>
</dbReference>
<evidence type="ECO:0000313" key="3">
    <source>
        <dbReference type="Proteomes" id="UP001482620"/>
    </source>
</evidence>
<sequence>MYMQEIPLNKAISYSPCYTNYFLCIVAGTGLFFAQLHHISAEVIWFYLKGLISPSIQSHDCRCHKKEKQKTAMDSKTTERGGLMSGVSHFETNYNLKQHYCKTLLGQLI</sequence>
<dbReference type="EMBL" id="JAHRIQ010092872">
    <property type="protein sequence ID" value="MEQ2250706.1"/>
    <property type="molecule type" value="Genomic_DNA"/>
</dbReference>
<name>A0ABV0V0V9_9TELE</name>
<keyword evidence="3" id="KW-1185">Reference proteome</keyword>
<keyword evidence="1" id="KW-0472">Membrane</keyword>
<keyword evidence="1" id="KW-0812">Transmembrane</keyword>
<gene>
    <name evidence="2" type="ORF">ILYODFUR_003614</name>
</gene>
<accession>A0ABV0V0V9</accession>
<evidence type="ECO:0000256" key="1">
    <source>
        <dbReference type="SAM" id="Phobius"/>
    </source>
</evidence>
<reference evidence="2 3" key="1">
    <citation type="submission" date="2021-06" db="EMBL/GenBank/DDBJ databases">
        <authorList>
            <person name="Palmer J.M."/>
        </authorList>
    </citation>
    <scope>NUCLEOTIDE SEQUENCE [LARGE SCALE GENOMIC DNA]</scope>
    <source>
        <strain evidence="3">if_2019</strain>
        <tissue evidence="2">Muscle</tissue>
    </source>
</reference>
<proteinExistence type="predicted"/>
<evidence type="ECO:0000313" key="2">
    <source>
        <dbReference type="EMBL" id="MEQ2250706.1"/>
    </source>
</evidence>
<protein>
    <submittedName>
        <fullName evidence="2">Uncharacterized protein</fullName>
    </submittedName>
</protein>
<feature type="transmembrane region" description="Helical" evidence="1">
    <location>
        <begin position="20"/>
        <end position="48"/>
    </location>
</feature>
<comment type="caution">
    <text evidence="2">The sequence shown here is derived from an EMBL/GenBank/DDBJ whole genome shotgun (WGS) entry which is preliminary data.</text>
</comment>
<organism evidence="2 3">
    <name type="scientific">Ilyodon furcidens</name>
    <name type="common">goldbreast splitfin</name>
    <dbReference type="NCBI Taxonomy" id="33524"/>
    <lineage>
        <taxon>Eukaryota</taxon>
        <taxon>Metazoa</taxon>
        <taxon>Chordata</taxon>
        <taxon>Craniata</taxon>
        <taxon>Vertebrata</taxon>
        <taxon>Euteleostomi</taxon>
        <taxon>Actinopterygii</taxon>
        <taxon>Neopterygii</taxon>
        <taxon>Teleostei</taxon>
        <taxon>Neoteleostei</taxon>
        <taxon>Acanthomorphata</taxon>
        <taxon>Ovalentaria</taxon>
        <taxon>Atherinomorphae</taxon>
        <taxon>Cyprinodontiformes</taxon>
        <taxon>Goodeidae</taxon>
        <taxon>Ilyodon</taxon>
    </lineage>
</organism>
<keyword evidence="1" id="KW-1133">Transmembrane helix</keyword>